<evidence type="ECO:0000256" key="3">
    <source>
        <dbReference type="ARBA" id="ARBA00023295"/>
    </source>
</evidence>
<dbReference type="RefSeq" id="WP_025771897.1">
    <property type="nucleotide sequence ID" value="NZ_CP013070.1"/>
</dbReference>
<dbReference type="InterPro" id="IPR014756">
    <property type="entry name" value="Ig_E-set"/>
</dbReference>
<evidence type="ECO:0000256" key="1">
    <source>
        <dbReference type="ARBA" id="ARBA00008061"/>
    </source>
</evidence>
<dbReference type="GO" id="GO:0004135">
    <property type="term" value="F:amylo-alpha-1,6-glucosidase activity"/>
    <property type="evidence" value="ECO:0007669"/>
    <property type="project" value="InterPro"/>
</dbReference>
<dbReference type="Gene3D" id="2.60.40.1180">
    <property type="entry name" value="Golgi alpha-mannosidase II"/>
    <property type="match status" value="1"/>
</dbReference>
<dbReference type="InterPro" id="IPR013783">
    <property type="entry name" value="Ig-like_fold"/>
</dbReference>
<reference evidence="5 6" key="1">
    <citation type="journal article" date="2012" name="J. Bacteriol.">
        <title>Genome sequence of Sphingobium indicum B90A, a hexachlorocyclohexane-degrading bacterium.</title>
        <authorList>
            <person name="Anand S."/>
            <person name="Sangwan N."/>
            <person name="Lata P."/>
            <person name="Kaur J."/>
            <person name="Dua A."/>
            <person name="Singh A.K."/>
            <person name="Verma M."/>
            <person name="Kaur J."/>
            <person name="Khurana J.P."/>
            <person name="Khurana P."/>
            <person name="Mathur S."/>
            <person name="Lal R."/>
        </authorList>
    </citation>
    <scope>NUCLEOTIDE SEQUENCE [LARGE SCALE GENOMIC DNA]</scope>
    <source>
        <strain evidence="6">DSM 16412 / CCM 7286 / MTCC 6364 / B90A</strain>
    </source>
</reference>
<evidence type="ECO:0000313" key="6">
    <source>
        <dbReference type="Proteomes" id="UP000004550"/>
    </source>
</evidence>
<protein>
    <submittedName>
        <fullName evidence="5">Glycogen debranching protein</fullName>
    </submittedName>
</protein>
<dbReference type="EMBL" id="CP013070">
    <property type="protein sequence ID" value="APL93814.1"/>
    <property type="molecule type" value="Genomic_DNA"/>
</dbReference>
<dbReference type="SUPFAM" id="SSF51445">
    <property type="entry name" value="(Trans)glycosidases"/>
    <property type="match status" value="1"/>
</dbReference>
<dbReference type="InterPro" id="IPR004193">
    <property type="entry name" value="Glyco_hydro_13_N"/>
</dbReference>
<dbReference type="Gene3D" id="2.60.40.10">
    <property type="entry name" value="Immunoglobulins"/>
    <property type="match status" value="1"/>
</dbReference>
<comment type="similarity">
    <text evidence="1">Belongs to the glycosyl hydrolase 13 family.</text>
</comment>
<dbReference type="Proteomes" id="UP000004550">
    <property type="component" value="Chromosome"/>
</dbReference>
<dbReference type="SUPFAM" id="SSF51011">
    <property type="entry name" value="Glycosyl hydrolase domain"/>
    <property type="match status" value="1"/>
</dbReference>
<dbReference type="Gene3D" id="3.20.20.80">
    <property type="entry name" value="Glycosidases"/>
    <property type="match status" value="1"/>
</dbReference>
<name>A0A1L5BLS1_SPHIB</name>
<dbReference type="Pfam" id="PF02922">
    <property type="entry name" value="CBM_48"/>
    <property type="match status" value="1"/>
</dbReference>
<keyword evidence="3" id="KW-0326">Glycosidase</keyword>
<dbReference type="InterPro" id="IPR011837">
    <property type="entry name" value="Glycogen_debranch_GlgX"/>
</dbReference>
<keyword evidence="2" id="KW-0378">Hydrolase</keyword>
<dbReference type="InterPro" id="IPR013780">
    <property type="entry name" value="Glyco_hydro_b"/>
</dbReference>
<gene>
    <name evidence="5" type="ORF">SIDU_04395</name>
</gene>
<dbReference type="InterPro" id="IPR006047">
    <property type="entry name" value="GH13_cat_dom"/>
</dbReference>
<organism evidence="5 6">
    <name type="scientific">Sphingobium indicum (strain DSM 16412 / CCM 7286 / MTCC 6364 / B90A)</name>
    <dbReference type="NCBI Taxonomy" id="861109"/>
    <lineage>
        <taxon>Bacteria</taxon>
        <taxon>Pseudomonadati</taxon>
        <taxon>Pseudomonadota</taxon>
        <taxon>Alphaproteobacteria</taxon>
        <taxon>Sphingomonadales</taxon>
        <taxon>Sphingomonadaceae</taxon>
        <taxon>Sphingobium</taxon>
    </lineage>
</organism>
<dbReference type="CDD" id="cd02856">
    <property type="entry name" value="E_set_GDE_Isoamylase_N"/>
    <property type="match status" value="1"/>
</dbReference>
<dbReference type="SMART" id="SM00642">
    <property type="entry name" value="Aamy"/>
    <property type="match status" value="1"/>
</dbReference>
<dbReference type="PANTHER" id="PTHR43002">
    <property type="entry name" value="GLYCOGEN DEBRANCHING ENZYME"/>
    <property type="match status" value="1"/>
</dbReference>
<feature type="domain" description="Glycosyl hydrolase family 13 catalytic" evidence="4">
    <location>
        <begin position="143"/>
        <end position="542"/>
    </location>
</feature>
<sequence length="635" mass="69896">MSPLGPDMHERGTRFRVHAPDADRLWLCLFDAQDRETRLPMTRGVDGIWSVDAPGVGEGDRYGLRADGPHHPDAGLWFDPDKLLLDPYAAAIDRPFAYDPMLAAPRGEGGDTAALMPKGVVTPPFPMMAPEPPVFRPGGLVYEVQVRGFTMLHPDIPEARRGTIAALGHPAVIEHLRRLHVSAVELMPINAWIDERHLGPLGLRNAWGYNPVSYFVLDPRLAPGGMAELRGAVDALHAAGIGVILDMVYNHDGESDREGPTLSLRGLDARSYFRHEADGRLINDTGTGNSIDCNHPVAQRLILDSLRHFVGAAGVDGFRFDLAPALGRLPTGFDSEAPLLRAMGDDPLLSDRVLIAEPWDIGPGGYQLGRFGERWLEWNDRYRDDMRRFWRGDRGMIGALATRLAGSSDIFHGAAATRTVNFLAAHDGFTLADLTAYEHRRNEANGEHNRDGHGENFSWNNGVEGASADPAIQAARRRDVKALLGTLFCSRGTIMLTAGDEFGRTQMGNNNAYAQDNAIGWLDWQGRDREIEAHAFALAGLRASAPDFSDTGWLSEDDIEWLDEQGRPMTVAQWKDADRRCLAMRFRRSGFTILINGDDQPRDFGAVRVPARTVLPIPAERESGARGRAGDRPQS</sequence>
<dbReference type="KEGG" id="sinb:SIDU_04395"/>
<evidence type="ECO:0000259" key="4">
    <source>
        <dbReference type="SMART" id="SM00642"/>
    </source>
</evidence>
<dbReference type="InterPro" id="IPR044505">
    <property type="entry name" value="GlgX_Isoamylase_N_E_set"/>
</dbReference>
<dbReference type="NCBIfam" id="TIGR02100">
    <property type="entry name" value="glgX_debranch"/>
    <property type="match status" value="1"/>
</dbReference>
<evidence type="ECO:0000256" key="2">
    <source>
        <dbReference type="ARBA" id="ARBA00022801"/>
    </source>
</evidence>
<dbReference type="CDD" id="cd11326">
    <property type="entry name" value="AmyAc_Glg_debranch"/>
    <property type="match status" value="1"/>
</dbReference>
<proteinExistence type="inferred from homology"/>
<dbReference type="SUPFAM" id="SSF81296">
    <property type="entry name" value="E set domains"/>
    <property type="match status" value="1"/>
</dbReference>
<evidence type="ECO:0000313" key="5">
    <source>
        <dbReference type="EMBL" id="APL93814.1"/>
    </source>
</evidence>
<dbReference type="InterPro" id="IPR017853">
    <property type="entry name" value="GH"/>
</dbReference>
<dbReference type="AlphaFoldDB" id="A0A1L5BLS1"/>
<dbReference type="GO" id="GO:0005980">
    <property type="term" value="P:glycogen catabolic process"/>
    <property type="evidence" value="ECO:0007669"/>
    <property type="project" value="InterPro"/>
</dbReference>
<accession>A0A1L5BLS1</accession>